<dbReference type="PANTHER" id="PTHR33653:SF1">
    <property type="entry name" value="RIBONUCLEASE VAPC2"/>
    <property type="match status" value="1"/>
</dbReference>
<keyword evidence="10" id="KW-1185">Reference proteome</keyword>
<evidence type="ECO:0000256" key="3">
    <source>
        <dbReference type="ARBA" id="ARBA00022722"/>
    </source>
</evidence>
<comment type="caution">
    <text evidence="9">The sequence shown here is derived from an EMBL/GenBank/DDBJ whole genome shotgun (WGS) entry which is preliminary data.</text>
</comment>
<evidence type="ECO:0000256" key="1">
    <source>
        <dbReference type="ARBA" id="ARBA00001946"/>
    </source>
</evidence>
<keyword evidence="5" id="KW-0378">Hydrolase</keyword>
<organism evidence="9 10">
    <name type="scientific">Kibdelosporangium philippinense</name>
    <dbReference type="NCBI Taxonomy" id="211113"/>
    <lineage>
        <taxon>Bacteria</taxon>
        <taxon>Bacillati</taxon>
        <taxon>Actinomycetota</taxon>
        <taxon>Actinomycetes</taxon>
        <taxon>Pseudonocardiales</taxon>
        <taxon>Pseudonocardiaceae</taxon>
        <taxon>Kibdelosporangium</taxon>
    </lineage>
</organism>
<evidence type="ECO:0000256" key="7">
    <source>
        <dbReference type="ARBA" id="ARBA00038093"/>
    </source>
</evidence>
<keyword evidence="3" id="KW-0540">Nuclease</keyword>
<name>A0ABS8ZHF0_9PSEU</name>
<evidence type="ECO:0000259" key="8">
    <source>
        <dbReference type="Pfam" id="PF01850"/>
    </source>
</evidence>
<feature type="domain" description="PIN" evidence="8">
    <location>
        <begin position="7"/>
        <end position="127"/>
    </location>
</feature>
<keyword evidence="6" id="KW-0460">Magnesium</keyword>
<comment type="similarity">
    <text evidence="7">Belongs to the PINc/VapC protein family.</text>
</comment>
<dbReference type="InterPro" id="IPR050556">
    <property type="entry name" value="Type_II_TA_system_RNase"/>
</dbReference>
<sequence>MPTERTLVDSNVLIDLLTEDPQWFDWSSAALTAAADEGLLLINPLVYAEVSIRFTSIEDLDDALSPNDFVRTPLPWSAAFLAGKCFADYRRRGGTKPSPLPDFYIGAHAAVSKFSLLTRDTARYRTYFPTVDLICPGQPS</sequence>
<dbReference type="InterPro" id="IPR002716">
    <property type="entry name" value="PIN_dom"/>
</dbReference>
<protein>
    <submittedName>
        <fullName evidence="9">Type II toxin-antitoxin system VapC family toxin</fullName>
    </submittedName>
</protein>
<proteinExistence type="inferred from homology"/>
<dbReference type="PANTHER" id="PTHR33653">
    <property type="entry name" value="RIBONUCLEASE VAPC2"/>
    <property type="match status" value="1"/>
</dbReference>
<evidence type="ECO:0000313" key="9">
    <source>
        <dbReference type="EMBL" id="MCE7005913.1"/>
    </source>
</evidence>
<dbReference type="RefSeq" id="WP_233727436.1">
    <property type="nucleotide sequence ID" value="NZ_JAJVCN010000002.1"/>
</dbReference>
<evidence type="ECO:0000256" key="5">
    <source>
        <dbReference type="ARBA" id="ARBA00022801"/>
    </source>
</evidence>
<keyword evidence="2" id="KW-1277">Toxin-antitoxin system</keyword>
<dbReference type="SUPFAM" id="SSF88723">
    <property type="entry name" value="PIN domain-like"/>
    <property type="match status" value="1"/>
</dbReference>
<evidence type="ECO:0000256" key="6">
    <source>
        <dbReference type="ARBA" id="ARBA00022842"/>
    </source>
</evidence>
<evidence type="ECO:0000313" key="10">
    <source>
        <dbReference type="Proteomes" id="UP001521150"/>
    </source>
</evidence>
<evidence type="ECO:0000256" key="4">
    <source>
        <dbReference type="ARBA" id="ARBA00022723"/>
    </source>
</evidence>
<dbReference type="Proteomes" id="UP001521150">
    <property type="component" value="Unassembled WGS sequence"/>
</dbReference>
<dbReference type="Gene3D" id="3.40.50.1010">
    <property type="entry name" value="5'-nuclease"/>
    <property type="match status" value="1"/>
</dbReference>
<reference evidence="9 10" key="1">
    <citation type="submission" date="2021-12" db="EMBL/GenBank/DDBJ databases">
        <title>Genome sequence of Kibdelosporangium philippinense ATCC 49844.</title>
        <authorList>
            <person name="Fedorov E.A."/>
            <person name="Omeragic M."/>
            <person name="Shalygina K.F."/>
            <person name="Maclea K.S."/>
        </authorList>
    </citation>
    <scope>NUCLEOTIDE SEQUENCE [LARGE SCALE GENOMIC DNA]</scope>
    <source>
        <strain evidence="9 10">ATCC 49844</strain>
    </source>
</reference>
<dbReference type="EMBL" id="JAJVCN010000002">
    <property type="protein sequence ID" value="MCE7005913.1"/>
    <property type="molecule type" value="Genomic_DNA"/>
</dbReference>
<accession>A0ABS8ZHF0</accession>
<gene>
    <name evidence="9" type="ORF">LWC34_24225</name>
</gene>
<comment type="cofactor">
    <cofactor evidence="1">
        <name>Mg(2+)</name>
        <dbReference type="ChEBI" id="CHEBI:18420"/>
    </cofactor>
</comment>
<dbReference type="InterPro" id="IPR029060">
    <property type="entry name" value="PIN-like_dom_sf"/>
</dbReference>
<keyword evidence="4" id="KW-0479">Metal-binding</keyword>
<dbReference type="Pfam" id="PF01850">
    <property type="entry name" value="PIN"/>
    <property type="match status" value="1"/>
</dbReference>
<evidence type="ECO:0000256" key="2">
    <source>
        <dbReference type="ARBA" id="ARBA00022649"/>
    </source>
</evidence>